<evidence type="ECO:0000259" key="2">
    <source>
        <dbReference type="Pfam" id="PF02371"/>
    </source>
</evidence>
<evidence type="ECO:0000259" key="1">
    <source>
        <dbReference type="Pfam" id="PF01548"/>
    </source>
</evidence>
<evidence type="ECO:0000313" key="4">
    <source>
        <dbReference type="Proteomes" id="UP000006695"/>
    </source>
</evidence>
<gene>
    <name evidence="3" type="ordered locus">Gura_3116</name>
</gene>
<dbReference type="EMBL" id="CP000698">
    <property type="protein sequence ID" value="ABQ27278.1"/>
    <property type="molecule type" value="Genomic_DNA"/>
</dbReference>
<accession>A5G660</accession>
<feature type="domain" description="Transposase IS116/IS110/IS902 C-terminal" evidence="2">
    <location>
        <begin position="223"/>
        <end position="264"/>
    </location>
</feature>
<reference evidence="3 4" key="1">
    <citation type="submission" date="2007-05" db="EMBL/GenBank/DDBJ databases">
        <title>Complete sequence of Geobacter uraniireducens Rf4.</title>
        <authorList>
            <consortium name="US DOE Joint Genome Institute"/>
            <person name="Copeland A."/>
            <person name="Lucas S."/>
            <person name="Lapidus A."/>
            <person name="Barry K."/>
            <person name="Detter J.C."/>
            <person name="Glavina del Rio T."/>
            <person name="Hammon N."/>
            <person name="Israni S."/>
            <person name="Dalin E."/>
            <person name="Tice H."/>
            <person name="Pitluck S."/>
            <person name="Chertkov O."/>
            <person name="Brettin T."/>
            <person name="Bruce D."/>
            <person name="Han C."/>
            <person name="Schmutz J."/>
            <person name="Larimer F."/>
            <person name="Land M."/>
            <person name="Hauser L."/>
            <person name="Kyrpides N."/>
            <person name="Mikhailova N."/>
            <person name="Shelobolina E."/>
            <person name="Aklujkar M."/>
            <person name="Lovley D."/>
            <person name="Richardson P."/>
        </authorList>
    </citation>
    <scope>NUCLEOTIDE SEQUENCE [LARGE SCALE GENOMIC DNA]</scope>
    <source>
        <strain evidence="3 4">Rf4</strain>
    </source>
</reference>
<dbReference type="InterPro" id="IPR003346">
    <property type="entry name" value="Transposase_20"/>
</dbReference>
<name>A5G660_GEOUR</name>
<dbReference type="STRING" id="351605.Gura_3116"/>
<dbReference type="InterPro" id="IPR002525">
    <property type="entry name" value="Transp_IS110-like_N"/>
</dbReference>
<dbReference type="Pfam" id="PF01548">
    <property type="entry name" value="DEDD_Tnp_IS110"/>
    <property type="match status" value="1"/>
</dbReference>
<dbReference type="GO" id="GO:0003677">
    <property type="term" value="F:DNA binding"/>
    <property type="evidence" value="ECO:0007669"/>
    <property type="project" value="InterPro"/>
</dbReference>
<dbReference type="OrthoDB" id="5395586at2"/>
<dbReference type="InterPro" id="IPR047650">
    <property type="entry name" value="Transpos_IS110"/>
</dbReference>
<dbReference type="Pfam" id="PF02371">
    <property type="entry name" value="Transposase_20"/>
    <property type="match status" value="1"/>
</dbReference>
<organism evidence="3 4">
    <name type="scientific">Geotalea uraniireducens (strain Rf4)</name>
    <name type="common">Geobacter uraniireducens</name>
    <dbReference type="NCBI Taxonomy" id="351605"/>
    <lineage>
        <taxon>Bacteria</taxon>
        <taxon>Pseudomonadati</taxon>
        <taxon>Thermodesulfobacteriota</taxon>
        <taxon>Desulfuromonadia</taxon>
        <taxon>Geobacterales</taxon>
        <taxon>Geobacteraceae</taxon>
        <taxon>Geotalea</taxon>
    </lineage>
</organism>
<dbReference type="RefSeq" id="WP_011939944.1">
    <property type="nucleotide sequence ID" value="NC_009483.1"/>
</dbReference>
<feature type="domain" description="Transposase IS110-like N-terminal" evidence="1">
    <location>
        <begin position="8"/>
        <end position="155"/>
    </location>
</feature>
<sequence>MEKLITFVGLDVHKNSISVALADAGRNAEVRHYRTIGGGLDDLDRLVKKLASTSKELRFVYEAGPCGYDIFRFLTDKNFDCAVVSPAHIPKSPADRIKTDRHDAMMLARLHRAGELTYVFVPRTDDEAMRDLTRAREDAKKAQRISKQQLGGMLLRLGFRYPKDNWTKLHFNWLADQKMPMPAQQVVFQEYINTIKEATARVERLTQQIETLVPTWRMAPVVKALQALRGVSLIVAATTVAEIGDLTRFDHPKKLMTYLGLVPSL</sequence>
<protein>
    <submittedName>
        <fullName evidence="3">Transposase and inactivated derivatives-like protein</fullName>
    </submittedName>
</protein>
<dbReference type="HOGENOM" id="CLU_036902_1_1_7"/>
<dbReference type="PANTHER" id="PTHR33055">
    <property type="entry name" value="TRANSPOSASE FOR INSERTION SEQUENCE ELEMENT IS1111A"/>
    <property type="match status" value="1"/>
</dbReference>
<dbReference type="GO" id="GO:0004803">
    <property type="term" value="F:transposase activity"/>
    <property type="evidence" value="ECO:0007669"/>
    <property type="project" value="InterPro"/>
</dbReference>
<dbReference type="NCBIfam" id="NF033542">
    <property type="entry name" value="transpos_IS110"/>
    <property type="match status" value="1"/>
</dbReference>
<dbReference type="KEGG" id="gur:Gura_3116"/>
<proteinExistence type="predicted"/>
<evidence type="ECO:0000313" key="3">
    <source>
        <dbReference type="EMBL" id="ABQ27278.1"/>
    </source>
</evidence>
<dbReference type="Proteomes" id="UP000006695">
    <property type="component" value="Chromosome"/>
</dbReference>
<dbReference type="GO" id="GO:0006313">
    <property type="term" value="P:DNA transposition"/>
    <property type="evidence" value="ECO:0007669"/>
    <property type="project" value="InterPro"/>
</dbReference>
<keyword evidence="4" id="KW-1185">Reference proteome</keyword>
<dbReference type="AlphaFoldDB" id="A5G660"/>